<organism evidence="1 2">
    <name type="scientific">Heliorestis convoluta</name>
    <dbReference type="NCBI Taxonomy" id="356322"/>
    <lineage>
        <taxon>Bacteria</taxon>
        <taxon>Bacillati</taxon>
        <taxon>Bacillota</taxon>
        <taxon>Clostridia</taxon>
        <taxon>Eubacteriales</taxon>
        <taxon>Heliobacteriaceae</taxon>
        <taxon>Heliorestis</taxon>
    </lineage>
</organism>
<dbReference type="Proteomes" id="UP000366051">
    <property type="component" value="Chromosome"/>
</dbReference>
<name>A0A5Q2N1M5_9FIRM</name>
<evidence type="ECO:0000313" key="1">
    <source>
        <dbReference type="EMBL" id="QGG48717.1"/>
    </source>
</evidence>
<dbReference type="KEGG" id="hcv:FTV88_2624"/>
<dbReference type="EMBL" id="CP045875">
    <property type="protein sequence ID" value="QGG48717.1"/>
    <property type="molecule type" value="Genomic_DNA"/>
</dbReference>
<evidence type="ECO:0000313" key="2">
    <source>
        <dbReference type="Proteomes" id="UP000366051"/>
    </source>
</evidence>
<dbReference type="AlphaFoldDB" id="A0A5Q2N1M5"/>
<reference evidence="2" key="1">
    <citation type="submission" date="2019-11" db="EMBL/GenBank/DDBJ databases">
        <title>Genome sequence of Heliorestis convoluta strain HH, an alkaliphilic and minimalistic phototrophic bacterium from a soda lake in Egypt.</title>
        <authorList>
            <person name="Dewey E.D."/>
            <person name="Stokes L.M."/>
            <person name="Burchell B.M."/>
            <person name="Shaffer K.N."/>
            <person name="Huntington A.M."/>
            <person name="Baker J.M."/>
            <person name="Nadendla S."/>
            <person name="Giglio M.G."/>
            <person name="Touchman J.W."/>
            <person name="Blankenship R.E."/>
            <person name="Madigan M.T."/>
            <person name="Sattley W.M."/>
        </authorList>
    </citation>
    <scope>NUCLEOTIDE SEQUENCE [LARGE SCALE GENOMIC DNA]</scope>
    <source>
        <strain evidence="2">HH</strain>
    </source>
</reference>
<accession>A0A5Q2N1M5</accession>
<sequence>MFQQNYHPFFIKKAFPPSVQGRNAFLAFLKLRQRRLIACHL</sequence>
<protein>
    <submittedName>
        <fullName evidence="1">Uncharacterized protein</fullName>
    </submittedName>
</protein>
<gene>
    <name evidence="1" type="ORF">FTV88_2624</name>
</gene>
<proteinExistence type="predicted"/>
<keyword evidence="2" id="KW-1185">Reference proteome</keyword>